<sequence>MHKWFVLMHVSSCKQHIHQNNPDTKEFLTLAIHDFSGLNLYSSNTLKNLKETSSQDRHSHKETYHALVFTTVSNMQCMRLLLSELRFQFVLTRKLSSDPTESFFGILLRCAGCNDMLDVRSTRCGIEKVLKTGIVASSKSSNVSSSTYFCSSHPIVGSNVHITEITPSPTVKLAQQALRDVCMSATPVLPTALMTALSFVGGYIARAVAENIACDKWHVDSCCDDCTQKLCHIASVKIWGIVVSAQEETMTGWFHYRTGHSLASCSFWVPDKPPTGTILSAGLLTLTVLIVVENGKPGPENRWIWFSAIHEQ</sequence>
<name>A0A9J6HCB0_HAELO</name>
<organism evidence="1 2">
    <name type="scientific">Haemaphysalis longicornis</name>
    <name type="common">Bush tick</name>
    <dbReference type="NCBI Taxonomy" id="44386"/>
    <lineage>
        <taxon>Eukaryota</taxon>
        <taxon>Metazoa</taxon>
        <taxon>Ecdysozoa</taxon>
        <taxon>Arthropoda</taxon>
        <taxon>Chelicerata</taxon>
        <taxon>Arachnida</taxon>
        <taxon>Acari</taxon>
        <taxon>Parasitiformes</taxon>
        <taxon>Ixodida</taxon>
        <taxon>Ixodoidea</taxon>
        <taxon>Ixodidae</taxon>
        <taxon>Haemaphysalinae</taxon>
        <taxon>Haemaphysalis</taxon>
    </lineage>
</organism>
<dbReference type="EMBL" id="JABSTR010002335">
    <property type="protein sequence ID" value="KAH9384421.1"/>
    <property type="molecule type" value="Genomic_DNA"/>
</dbReference>
<keyword evidence="2" id="KW-1185">Reference proteome</keyword>
<evidence type="ECO:0000313" key="1">
    <source>
        <dbReference type="EMBL" id="KAH9384421.1"/>
    </source>
</evidence>
<dbReference type="PANTHER" id="PTHR48257:SF1">
    <property type="match status" value="1"/>
</dbReference>
<proteinExistence type="predicted"/>
<reference evidence="1 2" key="1">
    <citation type="journal article" date="2020" name="Cell">
        <title>Large-Scale Comparative Analyses of Tick Genomes Elucidate Their Genetic Diversity and Vector Capacities.</title>
        <authorList>
            <consortium name="Tick Genome and Microbiome Consortium (TIGMIC)"/>
            <person name="Jia N."/>
            <person name="Wang J."/>
            <person name="Shi W."/>
            <person name="Du L."/>
            <person name="Sun Y."/>
            <person name="Zhan W."/>
            <person name="Jiang J.F."/>
            <person name="Wang Q."/>
            <person name="Zhang B."/>
            <person name="Ji P."/>
            <person name="Bell-Sakyi L."/>
            <person name="Cui X.M."/>
            <person name="Yuan T.T."/>
            <person name="Jiang B.G."/>
            <person name="Yang W.F."/>
            <person name="Lam T.T."/>
            <person name="Chang Q.C."/>
            <person name="Ding S.J."/>
            <person name="Wang X.J."/>
            <person name="Zhu J.G."/>
            <person name="Ruan X.D."/>
            <person name="Zhao L."/>
            <person name="Wei J.T."/>
            <person name="Ye R.Z."/>
            <person name="Que T.C."/>
            <person name="Du C.H."/>
            <person name="Zhou Y.H."/>
            <person name="Cheng J.X."/>
            <person name="Dai P.F."/>
            <person name="Guo W.B."/>
            <person name="Han X.H."/>
            <person name="Huang E.J."/>
            <person name="Li L.F."/>
            <person name="Wei W."/>
            <person name="Gao Y.C."/>
            <person name="Liu J.Z."/>
            <person name="Shao H.Z."/>
            <person name="Wang X."/>
            <person name="Wang C.C."/>
            <person name="Yang T.C."/>
            <person name="Huo Q.B."/>
            <person name="Li W."/>
            <person name="Chen H.Y."/>
            <person name="Chen S.E."/>
            <person name="Zhou L.G."/>
            <person name="Ni X.B."/>
            <person name="Tian J.H."/>
            <person name="Sheng Y."/>
            <person name="Liu T."/>
            <person name="Pan Y.S."/>
            <person name="Xia L.Y."/>
            <person name="Li J."/>
            <person name="Zhao F."/>
            <person name="Cao W.C."/>
        </authorList>
    </citation>
    <scope>NUCLEOTIDE SEQUENCE [LARGE SCALE GENOMIC DNA]</scope>
    <source>
        <strain evidence="1">HaeL-2018</strain>
    </source>
</reference>
<accession>A0A9J6HCB0</accession>
<dbReference type="Proteomes" id="UP000821853">
    <property type="component" value="Unassembled WGS sequence"/>
</dbReference>
<evidence type="ECO:0000313" key="2">
    <source>
        <dbReference type="Proteomes" id="UP000821853"/>
    </source>
</evidence>
<gene>
    <name evidence="1" type="ORF">HPB48_026428</name>
</gene>
<protein>
    <submittedName>
        <fullName evidence="1">Uncharacterized protein</fullName>
    </submittedName>
</protein>
<dbReference type="VEuPathDB" id="VectorBase:HLOH_055426"/>
<dbReference type="OrthoDB" id="2441813at2759"/>
<dbReference type="AlphaFoldDB" id="A0A9J6HCB0"/>
<dbReference type="PANTHER" id="PTHR48257">
    <property type="match status" value="1"/>
</dbReference>
<comment type="caution">
    <text evidence="1">The sequence shown here is derived from an EMBL/GenBank/DDBJ whole genome shotgun (WGS) entry which is preliminary data.</text>
</comment>